<accession>A0A2T7E8R3</accession>
<dbReference type="EMBL" id="CM009751">
    <property type="protein sequence ID" value="PUZ64218.1"/>
    <property type="molecule type" value="Genomic_DNA"/>
</dbReference>
<feature type="compositionally biased region" description="Low complexity" evidence="1">
    <location>
        <begin position="1"/>
        <end position="11"/>
    </location>
</feature>
<evidence type="ECO:0000313" key="2">
    <source>
        <dbReference type="EMBL" id="PUZ64218.1"/>
    </source>
</evidence>
<organism evidence="2 3">
    <name type="scientific">Panicum hallii var. hallii</name>
    <dbReference type="NCBI Taxonomy" id="1504633"/>
    <lineage>
        <taxon>Eukaryota</taxon>
        <taxon>Viridiplantae</taxon>
        <taxon>Streptophyta</taxon>
        <taxon>Embryophyta</taxon>
        <taxon>Tracheophyta</taxon>
        <taxon>Spermatophyta</taxon>
        <taxon>Magnoliopsida</taxon>
        <taxon>Liliopsida</taxon>
        <taxon>Poales</taxon>
        <taxon>Poaceae</taxon>
        <taxon>PACMAD clade</taxon>
        <taxon>Panicoideae</taxon>
        <taxon>Panicodae</taxon>
        <taxon>Paniceae</taxon>
        <taxon>Panicinae</taxon>
        <taxon>Panicum</taxon>
        <taxon>Panicum sect. Panicum</taxon>
    </lineage>
</organism>
<evidence type="ECO:0000313" key="3">
    <source>
        <dbReference type="Proteomes" id="UP000244336"/>
    </source>
</evidence>
<gene>
    <name evidence="2" type="ORF">GQ55_3G125900</name>
</gene>
<feature type="compositionally biased region" description="Basic and acidic residues" evidence="1">
    <location>
        <begin position="15"/>
        <end position="24"/>
    </location>
</feature>
<sequence>MVQRSSGSGLSLRRRGPDGGDTPRRSQRRWWPLATVSATGSSNTYVGMGRHTSRTKGRAEVYLNCGRRLVFALCGG</sequence>
<keyword evidence="3" id="KW-1185">Reference proteome</keyword>
<reference evidence="2 3" key="1">
    <citation type="submission" date="2018-04" db="EMBL/GenBank/DDBJ databases">
        <title>WGS assembly of Panicum hallii var. hallii HAL2.</title>
        <authorList>
            <person name="Lovell J."/>
            <person name="Jenkins J."/>
            <person name="Lowry D."/>
            <person name="Mamidi S."/>
            <person name="Sreedasyam A."/>
            <person name="Weng X."/>
            <person name="Barry K."/>
            <person name="Bonette J."/>
            <person name="Campitelli B."/>
            <person name="Daum C."/>
            <person name="Gordon S."/>
            <person name="Gould B."/>
            <person name="Lipzen A."/>
            <person name="MacQueen A."/>
            <person name="Palacio-Mejia J."/>
            <person name="Plott C."/>
            <person name="Shakirov E."/>
            <person name="Shu S."/>
            <person name="Yoshinaga Y."/>
            <person name="Zane M."/>
            <person name="Rokhsar D."/>
            <person name="Grimwood J."/>
            <person name="Schmutz J."/>
            <person name="Juenger T."/>
        </authorList>
    </citation>
    <scope>NUCLEOTIDE SEQUENCE [LARGE SCALE GENOMIC DNA]</scope>
    <source>
        <strain evidence="3">cv. HAL2</strain>
    </source>
</reference>
<name>A0A2T7E8R3_9POAL</name>
<protein>
    <submittedName>
        <fullName evidence="2">Uncharacterized protein</fullName>
    </submittedName>
</protein>
<dbReference type="Proteomes" id="UP000244336">
    <property type="component" value="Chromosome 3"/>
</dbReference>
<evidence type="ECO:0000256" key="1">
    <source>
        <dbReference type="SAM" id="MobiDB-lite"/>
    </source>
</evidence>
<feature type="region of interest" description="Disordered" evidence="1">
    <location>
        <begin position="1"/>
        <end position="30"/>
    </location>
</feature>
<dbReference type="AlphaFoldDB" id="A0A2T7E8R3"/>
<proteinExistence type="predicted"/>
<dbReference type="Gramene" id="PUZ64218">
    <property type="protein sequence ID" value="PUZ64218"/>
    <property type="gene ID" value="GQ55_3G125900"/>
</dbReference>